<organism evidence="1 2">
    <name type="scientific">Nocardia aurantia</name>
    <dbReference type="NCBI Taxonomy" id="2585199"/>
    <lineage>
        <taxon>Bacteria</taxon>
        <taxon>Bacillati</taxon>
        <taxon>Actinomycetota</taxon>
        <taxon>Actinomycetes</taxon>
        <taxon>Mycobacteriales</taxon>
        <taxon>Nocardiaceae</taxon>
        <taxon>Nocardia</taxon>
    </lineage>
</organism>
<name>A0A7K0DGJ4_9NOCA</name>
<dbReference type="OrthoDB" id="4560574at2"/>
<keyword evidence="2" id="KW-1185">Reference proteome</keyword>
<accession>A0A7K0DGJ4</accession>
<dbReference type="Proteomes" id="UP000431401">
    <property type="component" value="Unassembled WGS sequence"/>
</dbReference>
<gene>
    <name evidence="1" type="ORF">NRB56_03610</name>
</gene>
<comment type="caution">
    <text evidence="1">The sequence shown here is derived from an EMBL/GenBank/DDBJ whole genome shotgun (WGS) entry which is preliminary data.</text>
</comment>
<sequence>MAHARTGARIPGDRLGITDVAAAYGVEAILRRVDRLRADGQWFAAHAIETELRAAGLGTSATGLRPSA</sequence>
<dbReference type="RefSeq" id="WP_153338690.1">
    <property type="nucleotide sequence ID" value="NZ_WEGI01000001.1"/>
</dbReference>
<protein>
    <submittedName>
        <fullName evidence="1">Uncharacterized protein</fullName>
    </submittedName>
</protein>
<dbReference type="AlphaFoldDB" id="A0A7K0DGJ4"/>
<reference evidence="1 2" key="1">
    <citation type="submission" date="2019-10" db="EMBL/GenBank/DDBJ databases">
        <title>Nocardia macrotermitis sp. nov. and Nocardia aurantia sp. nov., isolated from the gut of fungus growing-termite Macrotermes natalensis.</title>
        <authorList>
            <person name="Benndorf R."/>
            <person name="Schwitalla J."/>
            <person name="Martin K."/>
            <person name="De Beer W."/>
            <person name="Kaster A.-K."/>
            <person name="Vollmers J."/>
            <person name="Poulsen M."/>
            <person name="Beemelmanns C."/>
        </authorList>
    </citation>
    <scope>NUCLEOTIDE SEQUENCE [LARGE SCALE GENOMIC DNA]</scope>
    <source>
        <strain evidence="1 2">RB56</strain>
    </source>
</reference>
<evidence type="ECO:0000313" key="1">
    <source>
        <dbReference type="EMBL" id="MQY24808.1"/>
    </source>
</evidence>
<evidence type="ECO:0000313" key="2">
    <source>
        <dbReference type="Proteomes" id="UP000431401"/>
    </source>
</evidence>
<dbReference type="EMBL" id="WEGI01000001">
    <property type="protein sequence ID" value="MQY24808.1"/>
    <property type="molecule type" value="Genomic_DNA"/>
</dbReference>
<proteinExistence type="predicted"/>